<evidence type="ECO:0000256" key="3">
    <source>
        <dbReference type="ARBA" id="ARBA00022475"/>
    </source>
</evidence>
<keyword evidence="9" id="KW-1133">Transmembrane helix</keyword>
<dbReference type="EMBL" id="UGSC01000001">
    <property type="protein sequence ID" value="SUA63773.1"/>
    <property type="molecule type" value="Genomic_DNA"/>
</dbReference>
<keyword evidence="5 11" id="KW-0808">Transferase</keyword>
<dbReference type="GeneID" id="93349584"/>
<comment type="subcellular location">
    <subcellularLocation>
        <location evidence="1">Cell membrane</location>
        <topology evidence="1">Multi-pass membrane protein</topology>
    </subcellularLocation>
</comment>
<dbReference type="Pfam" id="PF00367">
    <property type="entry name" value="PTS_EIIB"/>
    <property type="match status" value="1"/>
</dbReference>
<evidence type="ECO:0000256" key="6">
    <source>
        <dbReference type="ARBA" id="ARBA00022683"/>
    </source>
</evidence>
<keyword evidence="7" id="KW-0812">Transmembrane</keyword>
<dbReference type="GO" id="GO:0015771">
    <property type="term" value="P:trehalose transport"/>
    <property type="evidence" value="ECO:0007669"/>
    <property type="project" value="TreeGrafter"/>
</dbReference>
<dbReference type="GO" id="GO:0016301">
    <property type="term" value="F:kinase activity"/>
    <property type="evidence" value="ECO:0007669"/>
    <property type="project" value="UniProtKB-KW"/>
</dbReference>
<dbReference type="PROSITE" id="PS51103">
    <property type="entry name" value="PTS_EIIC_TYPE_1"/>
    <property type="match status" value="1"/>
</dbReference>
<proteinExistence type="predicted"/>
<dbReference type="PROSITE" id="PS51098">
    <property type="entry name" value="PTS_EIIB_TYPE_1"/>
    <property type="match status" value="1"/>
</dbReference>
<keyword evidence="2" id="KW-0813">Transport</keyword>
<dbReference type="InterPro" id="IPR003352">
    <property type="entry name" value="PTS_EIIC"/>
</dbReference>
<dbReference type="GO" id="GO:0009401">
    <property type="term" value="P:phosphoenolpyruvate-dependent sugar phosphotransferase system"/>
    <property type="evidence" value="ECO:0007669"/>
    <property type="project" value="UniProtKB-KW"/>
</dbReference>
<dbReference type="NCBIfam" id="TIGR00826">
    <property type="entry name" value="EIIB_glc"/>
    <property type="match status" value="1"/>
</dbReference>
<dbReference type="GO" id="GO:0008982">
    <property type="term" value="F:protein-N(PI)-phosphohistidine-sugar phosphotransferase activity"/>
    <property type="evidence" value="ECO:0007669"/>
    <property type="project" value="InterPro"/>
</dbReference>
<dbReference type="InterPro" id="IPR013013">
    <property type="entry name" value="PTS_EIIC_1"/>
</dbReference>
<accession>A0A378XQ33</accession>
<gene>
    <name evidence="11" type="primary">scrA3</name>
    <name evidence="11" type="ORF">NCTC10343_00765</name>
</gene>
<evidence type="ECO:0000256" key="5">
    <source>
        <dbReference type="ARBA" id="ARBA00022679"/>
    </source>
</evidence>
<dbReference type="SUPFAM" id="SSF55604">
    <property type="entry name" value="Glucose permease domain IIB"/>
    <property type="match status" value="1"/>
</dbReference>
<dbReference type="InterPro" id="IPR018113">
    <property type="entry name" value="PTrfase_EIIB_Cys"/>
</dbReference>
<dbReference type="InterPro" id="IPR001996">
    <property type="entry name" value="PTS_IIB_1"/>
</dbReference>
<dbReference type="EC" id="2.7.1.-" evidence="11"/>
<evidence type="ECO:0000256" key="7">
    <source>
        <dbReference type="ARBA" id="ARBA00022692"/>
    </source>
</evidence>
<keyword evidence="6" id="KW-0598">Phosphotransferase system</keyword>
<dbReference type="CDD" id="cd00212">
    <property type="entry name" value="PTS_IIB_glc"/>
    <property type="match status" value="1"/>
</dbReference>
<reference evidence="11 12" key="1">
    <citation type="submission" date="2018-06" db="EMBL/GenBank/DDBJ databases">
        <authorList>
            <consortium name="Pathogen Informatics"/>
            <person name="Doyle S."/>
        </authorList>
    </citation>
    <scope>NUCLEOTIDE SEQUENCE [LARGE SCALE GENOMIC DNA]</scope>
    <source>
        <strain evidence="11 12">NCTC10343</strain>
    </source>
</reference>
<sequence>MEAKEKHYKQISQEILKYIGGEENIIGVAHCATRLRIVLEDNEKAELKKIEDIDLVKGVFIAGDQLQIIFGAGLVNNIYAVFSKLTGTEDMSLSDVKSKSAQKQNPFQKAIKSLSDVFIEIMPGILAAALLMGITGLLGQKGLFGPKSIVEMYPIFQGINRFVQIVSTGIFTILPLLVVYSATKRYGGRPILGLVLGAIMLHPALADAFEVAKGSQNPESISLFGLPVQLVGFQGGIIIALMMGYVVAKLDQFFNKKVPDMIKLFLAPLLTVFVSSLLLFTIIGPLGRELASLVTVSLLWMTQNLGIFGFMFFAGIQQIIVITGLHHVMGAVEAQLLTDTGRNFINPLASVALMAQGGAVLGYVLLNRKDTKVKELGYSAFGSVLFGISEPAIFGVTLKYKFPLIAGCLGGMVAGAYVYLSKLTAIGFGTTALPGFAIAASDNHGHINYLVAHLIALLCGALFTLAYGMIKSKRSKVIS</sequence>
<dbReference type="RefSeq" id="WP_016819341.1">
    <property type="nucleotide sequence ID" value="NZ_CP023711.1"/>
</dbReference>
<dbReference type="PROSITE" id="PS01035">
    <property type="entry name" value="PTS_EIIB_TYPE_1_CYS"/>
    <property type="match status" value="1"/>
</dbReference>
<dbReference type="PANTHER" id="PTHR30175:SF7">
    <property type="entry name" value="NEGATIVE REGULATOR OF SACY ACTIVITY"/>
    <property type="match status" value="1"/>
</dbReference>
<evidence type="ECO:0000256" key="9">
    <source>
        <dbReference type="ARBA" id="ARBA00022989"/>
    </source>
</evidence>
<dbReference type="GO" id="GO:0090589">
    <property type="term" value="F:protein-phosphocysteine-trehalose phosphotransferase system transporter activity"/>
    <property type="evidence" value="ECO:0007669"/>
    <property type="project" value="TreeGrafter"/>
</dbReference>
<dbReference type="PANTHER" id="PTHR30175">
    <property type="entry name" value="PHOSPHOTRANSFERASE SYSTEM TRANSPORT PROTEIN"/>
    <property type="match status" value="1"/>
</dbReference>
<dbReference type="InterPro" id="IPR036878">
    <property type="entry name" value="Glu_permease_IIB"/>
</dbReference>
<evidence type="ECO:0000256" key="2">
    <source>
        <dbReference type="ARBA" id="ARBA00022448"/>
    </source>
</evidence>
<keyword evidence="3" id="KW-1003">Cell membrane</keyword>
<evidence type="ECO:0000256" key="4">
    <source>
        <dbReference type="ARBA" id="ARBA00022597"/>
    </source>
</evidence>
<evidence type="ECO:0000313" key="12">
    <source>
        <dbReference type="Proteomes" id="UP000254400"/>
    </source>
</evidence>
<dbReference type="Pfam" id="PF02378">
    <property type="entry name" value="PTS_EIIC"/>
    <property type="match status" value="1"/>
</dbReference>
<dbReference type="FunFam" id="3.30.1360.60:FF:000001">
    <property type="entry name" value="PTS system glucose-specific IIBC component PtsG"/>
    <property type="match status" value="1"/>
</dbReference>
<keyword evidence="4" id="KW-0762">Sugar transport</keyword>
<dbReference type="InterPro" id="IPR050558">
    <property type="entry name" value="PTS_Sugar-Specific_Components"/>
</dbReference>
<keyword evidence="8" id="KW-0418">Kinase</keyword>
<name>A0A378XQ33_PAEPO</name>
<dbReference type="Proteomes" id="UP000254400">
    <property type="component" value="Unassembled WGS sequence"/>
</dbReference>
<evidence type="ECO:0000313" key="11">
    <source>
        <dbReference type="EMBL" id="SUA63773.1"/>
    </source>
</evidence>
<keyword evidence="10" id="KW-0472">Membrane</keyword>
<organism evidence="11 12">
    <name type="scientific">Paenibacillus polymyxa</name>
    <name type="common">Bacillus polymyxa</name>
    <dbReference type="NCBI Taxonomy" id="1406"/>
    <lineage>
        <taxon>Bacteria</taxon>
        <taxon>Bacillati</taxon>
        <taxon>Bacillota</taxon>
        <taxon>Bacilli</taxon>
        <taxon>Bacillales</taxon>
        <taxon>Paenibacillaceae</taxon>
        <taxon>Paenibacillus</taxon>
    </lineage>
</organism>
<evidence type="ECO:0000256" key="10">
    <source>
        <dbReference type="ARBA" id="ARBA00023136"/>
    </source>
</evidence>
<protein>
    <submittedName>
        <fullName evidence="11">PTS system, sucrose-specific IIBC component</fullName>
        <ecNumber evidence="11">2.7.1.-</ecNumber>
    </submittedName>
</protein>
<dbReference type="AlphaFoldDB" id="A0A378XQ33"/>
<dbReference type="Gene3D" id="3.30.1360.60">
    <property type="entry name" value="Glucose permease domain IIB"/>
    <property type="match status" value="1"/>
</dbReference>
<evidence type="ECO:0000256" key="8">
    <source>
        <dbReference type="ARBA" id="ARBA00022777"/>
    </source>
</evidence>
<evidence type="ECO:0000256" key="1">
    <source>
        <dbReference type="ARBA" id="ARBA00004651"/>
    </source>
</evidence>
<dbReference type="GO" id="GO:0005886">
    <property type="term" value="C:plasma membrane"/>
    <property type="evidence" value="ECO:0007669"/>
    <property type="project" value="UniProtKB-SubCell"/>
</dbReference>